<dbReference type="InterPro" id="IPR051044">
    <property type="entry name" value="MAG_DAG_Lipase"/>
</dbReference>
<proteinExistence type="predicted"/>
<dbReference type="SUPFAM" id="SSF53474">
    <property type="entry name" value="alpha/beta-Hydrolases"/>
    <property type="match status" value="1"/>
</dbReference>
<dbReference type="Pfam" id="PF12146">
    <property type="entry name" value="Hydrolase_4"/>
    <property type="match status" value="1"/>
</dbReference>
<dbReference type="AlphaFoldDB" id="A0A1H3PSI9"/>
<dbReference type="Proteomes" id="UP000198625">
    <property type="component" value="Unassembled WGS sequence"/>
</dbReference>
<feature type="domain" description="Serine aminopeptidase S33" evidence="1">
    <location>
        <begin position="26"/>
        <end position="260"/>
    </location>
</feature>
<dbReference type="EMBL" id="FNQE01000016">
    <property type="protein sequence ID" value="SDZ04204.1"/>
    <property type="molecule type" value="Genomic_DNA"/>
</dbReference>
<dbReference type="InterPro" id="IPR000073">
    <property type="entry name" value="AB_hydrolase_1"/>
</dbReference>
<dbReference type="GO" id="GO:0016787">
    <property type="term" value="F:hydrolase activity"/>
    <property type="evidence" value="ECO:0007669"/>
    <property type="project" value="UniProtKB-KW"/>
</dbReference>
<dbReference type="Gene3D" id="3.40.50.1820">
    <property type="entry name" value="alpha/beta hydrolase"/>
    <property type="match status" value="1"/>
</dbReference>
<evidence type="ECO:0000313" key="2">
    <source>
        <dbReference type="EMBL" id="SDZ04204.1"/>
    </source>
</evidence>
<keyword evidence="2" id="KW-0378">Hydrolase</keyword>
<dbReference type="RefSeq" id="WP_091729669.1">
    <property type="nucleotide sequence ID" value="NZ_FNQE01000016.1"/>
</dbReference>
<gene>
    <name evidence="2" type="ORF">SAMN05660462_01629</name>
</gene>
<dbReference type="PANTHER" id="PTHR11614">
    <property type="entry name" value="PHOSPHOLIPASE-RELATED"/>
    <property type="match status" value="1"/>
</dbReference>
<evidence type="ECO:0000313" key="3">
    <source>
        <dbReference type="Proteomes" id="UP000198625"/>
    </source>
</evidence>
<protein>
    <submittedName>
        <fullName evidence="2">Lysophospholipase, alpha-beta hydrolase superfamily</fullName>
    </submittedName>
</protein>
<dbReference type="PRINTS" id="PR00111">
    <property type="entry name" value="ABHYDROLASE"/>
</dbReference>
<dbReference type="InterPro" id="IPR022742">
    <property type="entry name" value="Hydrolase_4"/>
</dbReference>
<dbReference type="InterPro" id="IPR029058">
    <property type="entry name" value="AB_hydrolase_fold"/>
</dbReference>
<organism evidence="2 3">
    <name type="scientific">Proteiniborus ethanoligenes</name>
    <dbReference type="NCBI Taxonomy" id="415015"/>
    <lineage>
        <taxon>Bacteria</taxon>
        <taxon>Bacillati</taxon>
        <taxon>Bacillota</taxon>
        <taxon>Clostridia</taxon>
        <taxon>Eubacteriales</taxon>
        <taxon>Proteiniborus</taxon>
    </lineage>
</organism>
<dbReference type="OrthoDB" id="9806902at2"/>
<name>A0A1H3PSI9_9FIRM</name>
<accession>A0A1H3PSI9</accession>
<keyword evidence="3" id="KW-1185">Reference proteome</keyword>
<reference evidence="2 3" key="1">
    <citation type="submission" date="2016-10" db="EMBL/GenBank/DDBJ databases">
        <authorList>
            <person name="de Groot N.N."/>
        </authorList>
    </citation>
    <scope>NUCLEOTIDE SEQUENCE [LARGE SCALE GENOMIC DNA]</scope>
    <source>
        <strain evidence="2 3">DSM 21650</strain>
    </source>
</reference>
<evidence type="ECO:0000259" key="1">
    <source>
        <dbReference type="Pfam" id="PF12146"/>
    </source>
</evidence>
<dbReference type="STRING" id="415015.SAMN05660462_01629"/>
<sequence length="280" mass="32287">MTIHTEGYMKSYDSTELYYVKDMVDNPKGIIVIVHGFAEHLGRYNHITKRLNQEGYGIYRFDNRGHGRTKGEKGHIESFESFILDTDYIVNMAKRENSRVPIFMLGHSMGGFITASYGIRYKDKLNGQIFSGAATTRASEVKGIKGSIFKLLNIAVPKFRIKNPISNTLCSNERVVENYISDPLNLKDATLNFYVEFLVNGVDWLNMHMETYNYPCLILHGSEDKIVSKDASINFYNKIQSLDKNIIIYEDLYHEIMNEKTKDKVIDDIILWLKDRIPTN</sequence>